<proteinExistence type="predicted"/>
<dbReference type="Pfam" id="PF13414">
    <property type="entry name" value="TPR_11"/>
    <property type="match status" value="1"/>
</dbReference>
<reference evidence="3" key="1">
    <citation type="journal article" date="2019" name="Int. J. Syst. Evol. Microbiol.">
        <title>The Global Catalogue of Microorganisms (GCM) 10K type strain sequencing project: providing services to taxonomists for standard genome sequencing and annotation.</title>
        <authorList>
            <consortium name="The Broad Institute Genomics Platform"/>
            <consortium name="The Broad Institute Genome Sequencing Center for Infectious Disease"/>
            <person name="Wu L."/>
            <person name="Ma J."/>
        </authorList>
    </citation>
    <scope>NUCLEOTIDE SEQUENCE [LARGE SCALE GENOMIC DNA]</scope>
    <source>
        <strain evidence="3">CGMCC 1.15341</strain>
    </source>
</reference>
<dbReference type="Pfam" id="PF13424">
    <property type="entry name" value="TPR_12"/>
    <property type="match status" value="1"/>
</dbReference>
<feature type="repeat" description="TPR" evidence="1">
    <location>
        <begin position="95"/>
        <end position="128"/>
    </location>
</feature>
<name>A0ABQ1K601_9GAMM</name>
<dbReference type="PROSITE" id="PS50005">
    <property type="entry name" value="TPR"/>
    <property type="match status" value="6"/>
</dbReference>
<comment type="caution">
    <text evidence="2">The sequence shown here is derived from an EMBL/GenBank/DDBJ whole genome shotgun (WGS) entry which is preliminary data.</text>
</comment>
<sequence length="332" mass="37255">MIPHLRHIKSRFTSGPLLVMAILLLGGCAANQEKEKTSSNDAFYDGKPMLAFAGLPVAKNAEEGVRMGDQALSRGDADEALYHYVQALELDAKSADAYYRIGQIHYRRDNEKLASVALRSALGIVPEHTGALTAMGVLHLKHNRYQQARGYFDKALASDRQRFTEDSEQSFDGATPMEAYNGLGVLADLDGNTAEAQRLYQVALAISPNAADVHNNLGYSYYLESRWREAEREFRKALDINPDYEQAWRNLGLVYARQQRYLSALHALERVMDTAKAHNDIGFICMLDGRYQLAEYYFEQALTLSPVFYPKAKENLTYVKRIKEAAAQSAGR</sequence>
<dbReference type="InterPro" id="IPR011990">
    <property type="entry name" value="TPR-like_helical_dom_sf"/>
</dbReference>
<dbReference type="EMBL" id="BMIJ01000002">
    <property type="protein sequence ID" value="GGB88658.1"/>
    <property type="molecule type" value="Genomic_DNA"/>
</dbReference>
<keyword evidence="1" id="KW-0802">TPR repeat</keyword>
<accession>A0ABQ1K601</accession>
<keyword evidence="3" id="KW-1185">Reference proteome</keyword>
<dbReference type="PANTHER" id="PTHR12558:SF13">
    <property type="entry name" value="CELL DIVISION CYCLE PROTEIN 27 HOMOLOG"/>
    <property type="match status" value="1"/>
</dbReference>
<dbReference type="SMART" id="SM00028">
    <property type="entry name" value="TPR"/>
    <property type="match status" value="6"/>
</dbReference>
<dbReference type="PROSITE" id="PS50293">
    <property type="entry name" value="TPR_REGION"/>
    <property type="match status" value="1"/>
</dbReference>
<feature type="repeat" description="TPR" evidence="1">
    <location>
        <begin position="211"/>
        <end position="244"/>
    </location>
</feature>
<evidence type="ECO:0000313" key="3">
    <source>
        <dbReference type="Proteomes" id="UP000629025"/>
    </source>
</evidence>
<dbReference type="SUPFAM" id="SSF48452">
    <property type="entry name" value="TPR-like"/>
    <property type="match status" value="1"/>
</dbReference>
<feature type="repeat" description="TPR" evidence="1">
    <location>
        <begin position="61"/>
        <end position="94"/>
    </location>
</feature>
<dbReference type="Proteomes" id="UP000629025">
    <property type="component" value="Unassembled WGS sequence"/>
</dbReference>
<feature type="repeat" description="TPR" evidence="1">
    <location>
        <begin position="245"/>
        <end position="278"/>
    </location>
</feature>
<protein>
    <recommendedName>
        <fullName evidence="4">Tfp pilus assembly protein PilF</fullName>
    </recommendedName>
</protein>
<dbReference type="Pfam" id="PF13176">
    <property type="entry name" value="TPR_7"/>
    <property type="match status" value="1"/>
</dbReference>
<dbReference type="InterPro" id="IPR019734">
    <property type="entry name" value="TPR_rpt"/>
</dbReference>
<feature type="repeat" description="TPR" evidence="1">
    <location>
        <begin position="177"/>
        <end position="210"/>
    </location>
</feature>
<evidence type="ECO:0000256" key="1">
    <source>
        <dbReference type="PROSITE-ProRule" id="PRU00339"/>
    </source>
</evidence>
<dbReference type="Gene3D" id="1.25.40.10">
    <property type="entry name" value="Tetratricopeptide repeat domain"/>
    <property type="match status" value="3"/>
</dbReference>
<feature type="repeat" description="TPR" evidence="1">
    <location>
        <begin position="129"/>
        <end position="162"/>
    </location>
</feature>
<evidence type="ECO:0008006" key="4">
    <source>
        <dbReference type="Google" id="ProtNLM"/>
    </source>
</evidence>
<evidence type="ECO:0000313" key="2">
    <source>
        <dbReference type="EMBL" id="GGB88658.1"/>
    </source>
</evidence>
<dbReference type="RefSeq" id="WP_188746529.1">
    <property type="nucleotide sequence ID" value="NZ_BMIJ01000002.1"/>
</dbReference>
<organism evidence="2 3">
    <name type="scientific">Marinobacterium zhoushanense</name>
    <dbReference type="NCBI Taxonomy" id="1679163"/>
    <lineage>
        <taxon>Bacteria</taxon>
        <taxon>Pseudomonadati</taxon>
        <taxon>Pseudomonadota</taxon>
        <taxon>Gammaproteobacteria</taxon>
        <taxon>Oceanospirillales</taxon>
        <taxon>Oceanospirillaceae</taxon>
        <taxon>Marinobacterium</taxon>
    </lineage>
</organism>
<dbReference type="PROSITE" id="PS51257">
    <property type="entry name" value="PROKAR_LIPOPROTEIN"/>
    <property type="match status" value="1"/>
</dbReference>
<dbReference type="PANTHER" id="PTHR12558">
    <property type="entry name" value="CELL DIVISION CYCLE 16,23,27"/>
    <property type="match status" value="1"/>
</dbReference>
<gene>
    <name evidence="2" type="ORF">GCM10011352_13340</name>
</gene>